<name>A0A366H047_9GAMM</name>
<dbReference type="CDD" id="cd02908">
    <property type="entry name" value="Macro_OAADPr_deacetylase"/>
    <property type="match status" value="1"/>
</dbReference>
<comment type="caution">
    <text evidence="2">The sequence shown here is derived from an EMBL/GenBank/DDBJ whole genome shotgun (WGS) entry which is preliminary data.</text>
</comment>
<dbReference type="PANTHER" id="PTHR11106">
    <property type="entry name" value="GANGLIOSIDE INDUCED DIFFERENTIATION ASSOCIATED PROTEIN 2-RELATED"/>
    <property type="match status" value="1"/>
</dbReference>
<gene>
    <name evidence="2" type="ORF">DET50_102124</name>
</gene>
<dbReference type="Proteomes" id="UP000252995">
    <property type="component" value="Unassembled WGS sequence"/>
</dbReference>
<dbReference type="InterPro" id="IPR002589">
    <property type="entry name" value="Macro_dom"/>
</dbReference>
<reference evidence="2 3" key="1">
    <citation type="submission" date="2018-06" db="EMBL/GenBank/DDBJ databases">
        <title>Freshwater and sediment microbial communities from various areas in North America, analyzing microbe dynamics in response to fracking.</title>
        <authorList>
            <person name="Lamendella R."/>
        </authorList>
    </citation>
    <scope>NUCLEOTIDE SEQUENCE [LARGE SCALE GENOMIC DNA]</scope>
    <source>
        <strain evidence="2 3">114J</strain>
    </source>
</reference>
<dbReference type="PANTHER" id="PTHR11106:SF27">
    <property type="entry name" value="MACRO DOMAIN-CONTAINING PROTEIN"/>
    <property type="match status" value="1"/>
</dbReference>
<dbReference type="Gene3D" id="3.40.220.10">
    <property type="entry name" value="Leucine Aminopeptidase, subunit E, domain 1"/>
    <property type="match status" value="1"/>
</dbReference>
<accession>A0A366H047</accession>
<organism evidence="2 3">
    <name type="scientific">Marinobacter pelagius</name>
    <dbReference type="NCBI Taxonomy" id="379482"/>
    <lineage>
        <taxon>Bacteria</taxon>
        <taxon>Pseudomonadati</taxon>
        <taxon>Pseudomonadota</taxon>
        <taxon>Gammaproteobacteria</taxon>
        <taxon>Pseudomonadales</taxon>
        <taxon>Marinobacteraceae</taxon>
        <taxon>Marinobacter</taxon>
    </lineage>
</organism>
<sequence>MRACYPDYQARLPGTGEPEKGSFMTQVSIECVQGNIASQPDIDAIVNAANARLMPGSGVAGAIHSAAGPGLAQECRQLAPIEPGQAVISGGHDLPNPHVIHCLGPVYGVDTPSDELLADCYRNALELADRHGLSSIAFPAISTGVFGYPIDEAARVAVNAIRKAVPGLTSVRLIRLVLFSEDDLEVFRAALAADSSRT</sequence>
<dbReference type="PROSITE" id="PS51154">
    <property type="entry name" value="MACRO"/>
    <property type="match status" value="1"/>
</dbReference>
<dbReference type="SUPFAM" id="SSF52949">
    <property type="entry name" value="Macro domain-like"/>
    <property type="match status" value="1"/>
</dbReference>
<dbReference type="STRING" id="379482.SAMN04487961_2370"/>
<proteinExistence type="predicted"/>
<dbReference type="SMART" id="SM00506">
    <property type="entry name" value="A1pp"/>
    <property type="match status" value="1"/>
</dbReference>
<evidence type="ECO:0000313" key="3">
    <source>
        <dbReference type="Proteomes" id="UP000252995"/>
    </source>
</evidence>
<evidence type="ECO:0000259" key="1">
    <source>
        <dbReference type="PROSITE" id="PS51154"/>
    </source>
</evidence>
<dbReference type="InterPro" id="IPR043472">
    <property type="entry name" value="Macro_dom-like"/>
</dbReference>
<dbReference type="AlphaFoldDB" id="A0A366H047"/>
<dbReference type="Pfam" id="PF01661">
    <property type="entry name" value="Macro"/>
    <property type="match status" value="1"/>
</dbReference>
<protein>
    <submittedName>
        <fullName evidence="2">O-acetyl-ADP-ribose deacetylase (Regulator of RNase III)</fullName>
    </submittedName>
</protein>
<feature type="domain" description="Macro" evidence="1">
    <location>
        <begin position="16"/>
        <end position="195"/>
    </location>
</feature>
<evidence type="ECO:0000313" key="2">
    <source>
        <dbReference type="EMBL" id="RBP33312.1"/>
    </source>
</evidence>
<dbReference type="EMBL" id="QNRO01000002">
    <property type="protein sequence ID" value="RBP33312.1"/>
    <property type="molecule type" value="Genomic_DNA"/>
</dbReference>